<keyword evidence="3" id="KW-1185">Reference proteome</keyword>
<dbReference type="Proteomes" id="UP000076744">
    <property type="component" value="Unassembled WGS sequence"/>
</dbReference>
<evidence type="ECO:0000313" key="3">
    <source>
        <dbReference type="Proteomes" id="UP000076744"/>
    </source>
</evidence>
<accession>A0A168BS46</accession>
<dbReference type="RefSeq" id="XP_018706764.1">
    <property type="nucleotide sequence ID" value="XM_018846057.1"/>
</dbReference>
<dbReference type="EMBL" id="AZHB01000004">
    <property type="protein sequence ID" value="OAA70477.1"/>
    <property type="molecule type" value="Genomic_DNA"/>
</dbReference>
<dbReference type="AlphaFoldDB" id="A0A168BS46"/>
<dbReference type="STRING" id="1081104.A0A168BS46"/>
<reference evidence="2 3" key="1">
    <citation type="journal article" date="2016" name="Genome Biol. Evol.">
        <title>Divergent and convergent evolution of fungal pathogenicity.</title>
        <authorList>
            <person name="Shang Y."/>
            <person name="Xiao G."/>
            <person name="Zheng P."/>
            <person name="Cen K."/>
            <person name="Zhan S."/>
            <person name="Wang C."/>
        </authorList>
    </citation>
    <scope>NUCLEOTIDE SEQUENCE [LARGE SCALE GENOMIC DNA]</scope>
    <source>
        <strain evidence="2 3">ARSEF 2679</strain>
    </source>
</reference>
<protein>
    <submittedName>
        <fullName evidence="2">Lovastatin nonaketide synthase</fullName>
    </submittedName>
</protein>
<sequence length="274" mass="29864">MTNNLLAWHPAAELFASWLLAKQGDCRETALVDCGAKHLVFLSRAGVAKNEDDLKRFADRLVCPCSSRTPSSRHQRYQHRRRLVSDSSHFTAAGEFDDLDNYLGRYQHGWHWLQTNLEELGGNARSDERPRGNRPRSPSPVVLGLGNRIEHRENSGGYTADKKFALRVVRNIVEEGDGGKQDAGILLSSATSTSEAVSIVEEGIKELVAAAMSISLDGIDGQKPLYDYGDPQSGSQNMKSDISVFDILSAMPGAEVAGKIAAKSQLVTVLAGED</sequence>
<evidence type="ECO:0000313" key="2">
    <source>
        <dbReference type="EMBL" id="OAA70477.1"/>
    </source>
</evidence>
<feature type="region of interest" description="Disordered" evidence="1">
    <location>
        <begin position="122"/>
        <end position="142"/>
    </location>
</feature>
<evidence type="ECO:0000256" key="1">
    <source>
        <dbReference type="SAM" id="MobiDB-lite"/>
    </source>
</evidence>
<organism evidence="2 3">
    <name type="scientific">Cordyceps fumosorosea (strain ARSEF 2679)</name>
    <name type="common">Isaria fumosorosea</name>
    <dbReference type="NCBI Taxonomy" id="1081104"/>
    <lineage>
        <taxon>Eukaryota</taxon>
        <taxon>Fungi</taxon>
        <taxon>Dikarya</taxon>
        <taxon>Ascomycota</taxon>
        <taxon>Pezizomycotina</taxon>
        <taxon>Sordariomycetes</taxon>
        <taxon>Hypocreomycetidae</taxon>
        <taxon>Hypocreales</taxon>
        <taxon>Cordycipitaceae</taxon>
        <taxon>Cordyceps</taxon>
    </lineage>
</organism>
<proteinExistence type="predicted"/>
<dbReference type="OrthoDB" id="329835at2759"/>
<dbReference type="GeneID" id="30018743"/>
<name>A0A168BS46_CORFA</name>
<comment type="caution">
    <text evidence="2">The sequence shown here is derived from an EMBL/GenBank/DDBJ whole genome shotgun (WGS) entry which is preliminary data.</text>
</comment>
<gene>
    <name evidence="2" type="ORF">ISF_02451</name>
</gene>